<keyword evidence="3" id="KW-0862">Zinc</keyword>
<dbReference type="AlphaFoldDB" id="A0A9P7VDN5"/>
<feature type="compositionally biased region" description="Polar residues" evidence="5">
    <location>
        <begin position="241"/>
        <end position="255"/>
    </location>
</feature>
<evidence type="ECO:0000256" key="1">
    <source>
        <dbReference type="ARBA" id="ARBA00022723"/>
    </source>
</evidence>
<evidence type="ECO:0000256" key="4">
    <source>
        <dbReference type="PROSITE-ProRule" id="PRU00175"/>
    </source>
</evidence>
<organism evidence="7 8">
    <name type="scientific">Scheffersomyces spartinae</name>
    <dbReference type="NCBI Taxonomy" id="45513"/>
    <lineage>
        <taxon>Eukaryota</taxon>
        <taxon>Fungi</taxon>
        <taxon>Dikarya</taxon>
        <taxon>Ascomycota</taxon>
        <taxon>Saccharomycotina</taxon>
        <taxon>Pichiomycetes</taxon>
        <taxon>Debaryomycetaceae</taxon>
        <taxon>Scheffersomyces</taxon>
    </lineage>
</organism>
<dbReference type="PROSITE" id="PS50089">
    <property type="entry name" value="ZF_RING_2"/>
    <property type="match status" value="1"/>
</dbReference>
<feature type="compositionally biased region" description="Basic and acidic residues" evidence="5">
    <location>
        <begin position="67"/>
        <end position="79"/>
    </location>
</feature>
<evidence type="ECO:0000313" key="7">
    <source>
        <dbReference type="EMBL" id="KAG7196255.1"/>
    </source>
</evidence>
<evidence type="ECO:0000256" key="3">
    <source>
        <dbReference type="ARBA" id="ARBA00022833"/>
    </source>
</evidence>
<dbReference type="InterPro" id="IPR013083">
    <property type="entry name" value="Znf_RING/FYVE/PHD"/>
</dbReference>
<feature type="region of interest" description="Disordered" evidence="5">
    <location>
        <begin position="234"/>
        <end position="255"/>
    </location>
</feature>
<dbReference type="InterPro" id="IPR001841">
    <property type="entry name" value="Znf_RING"/>
</dbReference>
<reference evidence="7" key="1">
    <citation type="submission" date="2021-03" db="EMBL/GenBank/DDBJ databases">
        <authorList>
            <person name="Palmer J.M."/>
        </authorList>
    </citation>
    <scope>NUCLEOTIDE SEQUENCE</scope>
    <source>
        <strain evidence="7">ARV_011</strain>
    </source>
</reference>
<feature type="compositionally biased region" description="Gly residues" evidence="5">
    <location>
        <begin position="406"/>
        <end position="415"/>
    </location>
</feature>
<dbReference type="OrthoDB" id="8062037at2759"/>
<protein>
    <recommendedName>
        <fullName evidence="6">RING-type domain-containing protein</fullName>
    </recommendedName>
</protein>
<keyword evidence="8" id="KW-1185">Reference proteome</keyword>
<keyword evidence="1" id="KW-0479">Metal-binding</keyword>
<evidence type="ECO:0000256" key="5">
    <source>
        <dbReference type="SAM" id="MobiDB-lite"/>
    </source>
</evidence>
<dbReference type="Proteomes" id="UP000790833">
    <property type="component" value="Unassembled WGS sequence"/>
</dbReference>
<dbReference type="CDD" id="cd16454">
    <property type="entry name" value="RING-H2_PA-TM-RING"/>
    <property type="match status" value="1"/>
</dbReference>
<feature type="region of interest" description="Disordered" evidence="5">
    <location>
        <begin position="395"/>
        <end position="421"/>
    </location>
</feature>
<name>A0A9P7VDN5_9ASCO</name>
<dbReference type="GO" id="GO:0008270">
    <property type="term" value="F:zinc ion binding"/>
    <property type="evidence" value="ECO:0007669"/>
    <property type="project" value="UniProtKB-KW"/>
</dbReference>
<dbReference type="SUPFAM" id="SSF57850">
    <property type="entry name" value="RING/U-box"/>
    <property type="match status" value="1"/>
</dbReference>
<dbReference type="GO" id="GO:0016567">
    <property type="term" value="P:protein ubiquitination"/>
    <property type="evidence" value="ECO:0007669"/>
    <property type="project" value="TreeGrafter"/>
</dbReference>
<feature type="compositionally biased region" description="Polar residues" evidence="5">
    <location>
        <begin position="34"/>
        <end position="66"/>
    </location>
</feature>
<dbReference type="GO" id="GO:0005737">
    <property type="term" value="C:cytoplasm"/>
    <property type="evidence" value="ECO:0007669"/>
    <property type="project" value="TreeGrafter"/>
</dbReference>
<dbReference type="GeneID" id="66113644"/>
<evidence type="ECO:0000259" key="6">
    <source>
        <dbReference type="PROSITE" id="PS50089"/>
    </source>
</evidence>
<dbReference type="Gene3D" id="3.30.40.10">
    <property type="entry name" value="Zinc/RING finger domain, C3HC4 (zinc finger)"/>
    <property type="match status" value="1"/>
</dbReference>
<dbReference type="RefSeq" id="XP_043051800.1">
    <property type="nucleotide sequence ID" value="XM_043191123.1"/>
</dbReference>
<sequence length="590" mass="63180">MSNPSSPISETGSCHTSPTMLPPSASLLARPMSPQESLLTSSLANEKVSKSNGIQIRSLGSTSNDSMAHDDFVDDHPEPELLASSVGKEIGGRLIPSSSTISLLSLSDKQQQQMQSAQSTIGQQGGQNMGFGANYTLTSPTMTSNVIGKTPSIPIKTGFVVPSQPQHLNIASGQGIQAPMNAYNRTSSFSHLNQVRMYPYQQRLTSPPPANTNGSGVLSGPAISGPITSISNSTATSSVTLPSTPQIHDQHASLTSTQPISIRSSYQQAVPHLMAYQQQIHGINVAGRVPDSPNLNPTSLGASPSRFWLSSQTPPQSLTHPTSMMAMSHGGGSHTQPIAIGGQARFGGDHFKSSGSPVLNPVQTPKEEPPMTPLYLGDLNPTDSSAGEVGQKTEYFNDSSKSNSGYGNGNRGPGSGSQRAHPTLATILNNFFTSSMSSTTQLADTIRAEIPQSDISQVLIDALTESLTEDPHFAEFLAPEHKNKGVPPEFITDLPRVEVSDTSKYDQCPICTNAFKDDPHPLVIKLPCKAGHLFDLECIEPWLKLNSTCPLCRVDVLDVVRERKLALQREVNKIKEEDSEDDDEDWSMYG</sequence>
<dbReference type="EMBL" id="JAHMUF010000001">
    <property type="protein sequence ID" value="KAG7196255.1"/>
    <property type="molecule type" value="Genomic_DNA"/>
</dbReference>
<accession>A0A9P7VDN5</accession>
<dbReference type="GO" id="GO:0061630">
    <property type="term" value="F:ubiquitin protein ligase activity"/>
    <property type="evidence" value="ECO:0007669"/>
    <property type="project" value="TreeGrafter"/>
</dbReference>
<feature type="domain" description="RING-type" evidence="6">
    <location>
        <begin position="508"/>
        <end position="553"/>
    </location>
</feature>
<dbReference type="PANTHER" id="PTHR15710:SF243">
    <property type="entry name" value="E3 UBIQUITIN-PROTEIN LIGASE PRAJA-2 ISOFORM X1"/>
    <property type="match status" value="1"/>
</dbReference>
<feature type="region of interest" description="Disordered" evidence="5">
    <location>
        <begin position="1"/>
        <end position="79"/>
    </location>
</feature>
<gene>
    <name evidence="7" type="ORF">KQ657_000270</name>
</gene>
<evidence type="ECO:0000313" key="8">
    <source>
        <dbReference type="Proteomes" id="UP000790833"/>
    </source>
</evidence>
<dbReference type="PANTHER" id="PTHR15710">
    <property type="entry name" value="E3 UBIQUITIN-PROTEIN LIGASE PRAJA"/>
    <property type="match status" value="1"/>
</dbReference>
<feature type="compositionally biased region" description="Polar residues" evidence="5">
    <location>
        <begin position="1"/>
        <end position="19"/>
    </location>
</feature>
<comment type="caution">
    <text evidence="7">The sequence shown here is derived from an EMBL/GenBank/DDBJ whole genome shotgun (WGS) entry which is preliminary data.</text>
</comment>
<dbReference type="Pfam" id="PF13639">
    <property type="entry name" value="zf-RING_2"/>
    <property type="match status" value="1"/>
</dbReference>
<evidence type="ECO:0000256" key="2">
    <source>
        <dbReference type="ARBA" id="ARBA00022771"/>
    </source>
</evidence>
<proteinExistence type="predicted"/>
<keyword evidence="2 4" id="KW-0863">Zinc-finger</keyword>